<accession>A0ABX7YWD1</accession>
<reference evidence="2 3" key="1">
    <citation type="submission" date="2021-04" db="EMBL/GenBank/DDBJ databases">
        <title>Novel species identification of genus Shewanella.</title>
        <authorList>
            <person name="Liu G."/>
        </authorList>
    </citation>
    <scope>NUCLEOTIDE SEQUENCE [LARGE SCALE GENOMIC DNA]</scope>
    <source>
        <strain evidence="2 3">FJAT-54481</strain>
    </source>
</reference>
<name>A0ABX7YWD1_9GAMM</name>
<gene>
    <name evidence="2" type="ORF">KDN34_04055</name>
</gene>
<organism evidence="2 3">
    <name type="scientific">Shewanella yunxiaonensis</name>
    <dbReference type="NCBI Taxonomy" id="2829809"/>
    <lineage>
        <taxon>Bacteria</taxon>
        <taxon>Pseudomonadati</taxon>
        <taxon>Pseudomonadota</taxon>
        <taxon>Gammaproteobacteria</taxon>
        <taxon>Alteromonadales</taxon>
        <taxon>Shewanellaceae</taxon>
        <taxon>Shewanella</taxon>
    </lineage>
</organism>
<keyword evidence="3" id="KW-1185">Reference proteome</keyword>
<sequence length="54" mass="6244">MNKLLSLITRGWQKYTSWCDKMGLTENSQRCCMPRLQDPPLEKKPLTKDTGKSS</sequence>
<evidence type="ECO:0000313" key="3">
    <source>
        <dbReference type="Proteomes" id="UP000679575"/>
    </source>
</evidence>
<evidence type="ECO:0000256" key="1">
    <source>
        <dbReference type="SAM" id="MobiDB-lite"/>
    </source>
</evidence>
<feature type="compositionally biased region" description="Basic and acidic residues" evidence="1">
    <location>
        <begin position="40"/>
        <end position="54"/>
    </location>
</feature>
<evidence type="ECO:0000313" key="2">
    <source>
        <dbReference type="EMBL" id="QUN06635.1"/>
    </source>
</evidence>
<dbReference type="RefSeq" id="WP_212595647.1">
    <property type="nucleotide sequence ID" value="NZ_CP073587.1"/>
</dbReference>
<dbReference type="EMBL" id="CP073587">
    <property type="protein sequence ID" value="QUN06635.1"/>
    <property type="molecule type" value="Genomic_DNA"/>
</dbReference>
<proteinExistence type="predicted"/>
<dbReference type="Proteomes" id="UP000679575">
    <property type="component" value="Chromosome"/>
</dbReference>
<protein>
    <submittedName>
        <fullName evidence="2">Uncharacterized protein</fullName>
    </submittedName>
</protein>
<feature type="region of interest" description="Disordered" evidence="1">
    <location>
        <begin position="31"/>
        <end position="54"/>
    </location>
</feature>